<dbReference type="InterPro" id="IPR002173">
    <property type="entry name" value="Carboh/pur_kinase_PfkB_CS"/>
</dbReference>
<dbReference type="InterPro" id="IPR011611">
    <property type="entry name" value="PfkB_dom"/>
</dbReference>
<dbReference type="Gene3D" id="3.40.1190.20">
    <property type="match status" value="1"/>
</dbReference>
<feature type="domain" description="Carbohydrate kinase PfkB" evidence="4">
    <location>
        <begin position="57"/>
        <end position="317"/>
    </location>
</feature>
<dbReference type="PANTHER" id="PTHR43320">
    <property type="entry name" value="SUGAR KINASE"/>
    <property type="match status" value="1"/>
</dbReference>
<accession>A0A1I5GNE0</accession>
<dbReference type="SUPFAM" id="SSF53613">
    <property type="entry name" value="Ribokinase-like"/>
    <property type="match status" value="1"/>
</dbReference>
<gene>
    <name evidence="5" type="ORF">SAMN04488056_10578</name>
</gene>
<dbReference type="RefSeq" id="WP_090072364.1">
    <property type="nucleotide sequence ID" value="NZ_FOVR01000005.1"/>
</dbReference>
<evidence type="ECO:0000256" key="2">
    <source>
        <dbReference type="ARBA" id="ARBA00022679"/>
    </source>
</evidence>
<keyword evidence="6" id="KW-1185">Reference proteome</keyword>
<keyword evidence="3 5" id="KW-0418">Kinase</keyword>
<dbReference type="InterPro" id="IPR029056">
    <property type="entry name" value="Ribokinase-like"/>
</dbReference>
<evidence type="ECO:0000256" key="3">
    <source>
        <dbReference type="ARBA" id="ARBA00022777"/>
    </source>
</evidence>
<dbReference type="PANTHER" id="PTHR43320:SF3">
    <property type="entry name" value="CARBOHYDRATE KINASE PFKB DOMAIN-CONTAINING PROTEIN"/>
    <property type="match status" value="1"/>
</dbReference>
<dbReference type="Pfam" id="PF00294">
    <property type="entry name" value="PfkB"/>
    <property type="match status" value="1"/>
</dbReference>
<comment type="similarity">
    <text evidence="1">Belongs to the carbohydrate kinase PfkB family.</text>
</comment>
<name>A0A1I5GNE0_9HYPH</name>
<dbReference type="AlphaFoldDB" id="A0A1I5GNE0"/>
<dbReference type="InterPro" id="IPR052700">
    <property type="entry name" value="Carb_kinase_PfkB-like"/>
</dbReference>
<sequence>MTAPRFDVLGIGNAIVDVLARVEDDFLVAEKLHKGSMNLIDTERAEYLYAKMGAGIESSGGSAGNTIFGLTSLGGKAAYFGKVADDQLGEIFGHDMRSLGAHFDTKPLVDGDPTARCMVLISPDGERTMNTYLGACSELTEQDIDEQVVQDSGILYMEGYLWDKENAKNAFRKAAKVAHAAGRKVSITLSDSFCVDRFREEFLELMQTGQVDIVFANESEAKALYQTADRATALNALRRDTTLSAVTLGSEGSVAISGNQTHHAPACAIRELVDTTGAGDLYASGFLYGLSQEMSLEKCALLGNFCASEVIQHVGPRPEHDLKQAADQAQLL</sequence>
<evidence type="ECO:0000313" key="5">
    <source>
        <dbReference type="EMBL" id="SFO37472.1"/>
    </source>
</evidence>
<dbReference type="EMBL" id="FOVR01000005">
    <property type="protein sequence ID" value="SFO37472.1"/>
    <property type="molecule type" value="Genomic_DNA"/>
</dbReference>
<protein>
    <submittedName>
        <fullName evidence="5">Sugar or nucleoside kinase, ribokinase family</fullName>
    </submittedName>
</protein>
<evidence type="ECO:0000259" key="4">
    <source>
        <dbReference type="Pfam" id="PF00294"/>
    </source>
</evidence>
<evidence type="ECO:0000313" key="6">
    <source>
        <dbReference type="Proteomes" id="UP000199236"/>
    </source>
</evidence>
<dbReference type="STRING" id="655353.SAMN04488056_10578"/>
<dbReference type="GO" id="GO:0016301">
    <property type="term" value="F:kinase activity"/>
    <property type="evidence" value="ECO:0007669"/>
    <property type="project" value="UniProtKB-KW"/>
</dbReference>
<dbReference type="OrthoDB" id="9813569at2"/>
<organism evidence="5 6">
    <name type="scientific">Cohaesibacter marisflavi</name>
    <dbReference type="NCBI Taxonomy" id="655353"/>
    <lineage>
        <taxon>Bacteria</taxon>
        <taxon>Pseudomonadati</taxon>
        <taxon>Pseudomonadota</taxon>
        <taxon>Alphaproteobacteria</taxon>
        <taxon>Hyphomicrobiales</taxon>
        <taxon>Cohaesibacteraceae</taxon>
    </lineage>
</organism>
<dbReference type="CDD" id="cd01168">
    <property type="entry name" value="adenosine_kinase"/>
    <property type="match status" value="1"/>
</dbReference>
<dbReference type="PROSITE" id="PS00584">
    <property type="entry name" value="PFKB_KINASES_2"/>
    <property type="match status" value="1"/>
</dbReference>
<evidence type="ECO:0000256" key="1">
    <source>
        <dbReference type="ARBA" id="ARBA00010688"/>
    </source>
</evidence>
<dbReference type="Proteomes" id="UP000199236">
    <property type="component" value="Unassembled WGS sequence"/>
</dbReference>
<proteinExistence type="inferred from homology"/>
<reference evidence="5 6" key="1">
    <citation type="submission" date="2016-10" db="EMBL/GenBank/DDBJ databases">
        <authorList>
            <person name="de Groot N.N."/>
        </authorList>
    </citation>
    <scope>NUCLEOTIDE SEQUENCE [LARGE SCALE GENOMIC DNA]</scope>
    <source>
        <strain evidence="5 6">CGMCC 1.9157</strain>
    </source>
</reference>
<keyword evidence="2" id="KW-0808">Transferase</keyword>